<feature type="non-terminal residue" evidence="1">
    <location>
        <position position="1"/>
    </location>
</feature>
<protein>
    <submittedName>
        <fullName evidence="1">Uncharacterized protein</fullName>
    </submittedName>
</protein>
<comment type="caution">
    <text evidence="1">The sequence shown here is derived from an EMBL/GenBank/DDBJ whole genome shotgun (WGS) entry which is preliminary data.</text>
</comment>
<gene>
    <name evidence="1" type="ORF">KIPB_010545</name>
</gene>
<proteinExistence type="predicted"/>
<evidence type="ECO:0000313" key="2">
    <source>
        <dbReference type="Proteomes" id="UP000265618"/>
    </source>
</evidence>
<evidence type="ECO:0000313" key="1">
    <source>
        <dbReference type="EMBL" id="GIQ88322.1"/>
    </source>
</evidence>
<keyword evidence="2" id="KW-1185">Reference proteome</keyword>
<dbReference type="EMBL" id="BDIP01003958">
    <property type="protein sequence ID" value="GIQ88322.1"/>
    <property type="molecule type" value="Genomic_DNA"/>
</dbReference>
<reference evidence="1 2" key="1">
    <citation type="journal article" date="2018" name="PLoS ONE">
        <title>The draft genome of Kipferlia bialata reveals reductive genome evolution in fornicate parasites.</title>
        <authorList>
            <person name="Tanifuji G."/>
            <person name="Takabayashi S."/>
            <person name="Kume K."/>
            <person name="Takagi M."/>
            <person name="Nakayama T."/>
            <person name="Kamikawa R."/>
            <person name="Inagaki Y."/>
            <person name="Hashimoto T."/>
        </authorList>
    </citation>
    <scope>NUCLEOTIDE SEQUENCE [LARGE SCALE GENOMIC DNA]</scope>
    <source>
        <strain evidence="1">NY0173</strain>
    </source>
</reference>
<name>A0A9K3D478_9EUKA</name>
<accession>A0A9K3D478</accession>
<organism evidence="1 2">
    <name type="scientific">Kipferlia bialata</name>
    <dbReference type="NCBI Taxonomy" id="797122"/>
    <lineage>
        <taxon>Eukaryota</taxon>
        <taxon>Metamonada</taxon>
        <taxon>Carpediemonas-like organisms</taxon>
        <taxon>Kipferlia</taxon>
    </lineage>
</organism>
<dbReference type="AlphaFoldDB" id="A0A9K3D478"/>
<dbReference type="Proteomes" id="UP000265618">
    <property type="component" value="Unassembled WGS sequence"/>
</dbReference>
<sequence length="154" mass="17155">LLPSKLTPGQTIGFLGGYSVDEYVRNARLVPQDVEQPNSLVKRQGEFTLRLPVGTATMRPNPFPTSMGGILIEQGNVQQKGAGMRRRRPTGEEETERLVVDATSYGPIHQYKLIRPSSMAMKAPKCDIVPLAMVSQEQRDRDMRQYFMSSVTGT</sequence>